<evidence type="ECO:0000256" key="7">
    <source>
        <dbReference type="SAM" id="SignalP"/>
    </source>
</evidence>
<dbReference type="SUPFAM" id="SSF48264">
    <property type="entry name" value="Cytochrome P450"/>
    <property type="match status" value="1"/>
</dbReference>
<dbReference type="PRINTS" id="PR00385">
    <property type="entry name" value="P450"/>
</dbReference>
<proteinExistence type="inferred from homology"/>
<dbReference type="PROSITE" id="PS00086">
    <property type="entry name" value="CYTOCHROME_P450"/>
    <property type="match status" value="1"/>
</dbReference>
<gene>
    <name evidence="8" type="ORF">F3Y22_tig00000340pilonHSYRG00290</name>
</gene>
<dbReference type="CDD" id="cd11073">
    <property type="entry name" value="CYP76-like"/>
    <property type="match status" value="1"/>
</dbReference>
<evidence type="ECO:0000256" key="4">
    <source>
        <dbReference type="ARBA" id="ARBA00023004"/>
    </source>
</evidence>
<dbReference type="Gene3D" id="1.10.630.10">
    <property type="entry name" value="Cytochrome P450"/>
    <property type="match status" value="1"/>
</dbReference>
<dbReference type="GO" id="GO:0004497">
    <property type="term" value="F:monooxygenase activity"/>
    <property type="evidence" value="ECO:0007669"/>
    <property type="project" value="UniProtKB-KW"/>
</dbReference>
<name>A0A6A3D411_HIBSY</name>
<dbReference type="Proteomes" id="UP000436088">
    <property type="component" value="Unassembled WGS sequence"/>
</dbReference>
<reference evidence="8" key="1">
    <citation type="submission" date="2019-09" db="EMBL/GenBank/DDBJ databases">
        <title>Draft genome information of white flower Hibiscus syriacus.</title>
        <authorList>
            <person name="Kim Y.-M."/>
        </authorList>
    </citation>
    <scope>NUCLEOTIDE SEQUENCE [LARGE SCALE GENOMIC DNA]</scope>
    <source>
        <strain evidence="8">YM2019G1</strain>
    </source>
</reference>
<organism evidence="8 9">
    <name type="scientific">Hibiscus syriacus</name>
    <name type="common">Rose of Sharon</name>
    <dbReference type="NCBI Taxonomy" id="106335"/>
    <lineage>
        <taxon>Eukaryota</taxon>
        <taxon>Viridiplantae</taxon>
        <taxon>Streptophyta</taxon>
        <taxon>Embryophyta</taxon>
        <taxon>Tracheophyta</taxon>
        <taxon>Spermatophyta</taxon>
        <taxon>Magnoliopsida</taxon>
        <taxon>eudicotyledons</taxon>
        <taxon>Gunneridae</taxon>
        <taxon>Pentapetalae</taxon>
        <taxon>rosids</taxon>
        <taxon>malvids</taxon>
        <taxon>Malvales</taxon>
        <taxon>Malvaceae</taxon>
        <taxon>Malvoideae</taxon>
        <taxon>Hibiscus</taxon>
    </lineage>
</organism>
<accession>A0A6A3D411</accession>
<dbReference type="GO" id="GO:0016705">
    <property type="term" value="F:oxidoreductase activity, acting on paired donors, with incorporation or reduction of molecular oxygen"/>
    <property type="evidence" value="ECO:0007669"/>
    <property type="project" value="InterPro"/>
</dbReference>
<sequence length="501" mass="56147">MDFLTSSLLCLLLVTMFVFQALSTFRNGSKQSETKLPPGPRRLPIFGNLFDLGDKPHRSLAKLAQVHGPVMGLQLGSLFTVVVSSETTAKEVLKEQDLVFCNRPVIDAVRACRFDEFGLSFLPVSPLWRTLRKICAIHLFSTLKLDANQYSRRVKTEELIENVRKSCLKGDAINIGQAAFDATINLLSNTIFSVDLVDPNSSQARGFRQTVWDIFEDAGKPNLADYFPLLRKIDPQRIRRRMTVHFEKVLTLFGNMFDERSQSRKSKCFNASNDVLDTLIDIVEDDVEELDRTHVLHLLLVLFVAGADTTSNTIEWAMAELLRNPQILLKAKKELEQVIGKGNPIEESDINRLPYLQAIIKETFRMHPTAPLLLPRRAGSDAGLCGFKVPEGSQVLVNAWAIGRDPSTWKNPDSFTPERFLGSEINVKGADFGLIPFGAGRRICPGLPLANRMLHLMLGSLVNCFEWELEDGILSNELDMEEKFGITVKKAKPLRAIPTVV</sequence>
<comment type="caution">
    <text evidence="8">The sequence shown here is derived from an EMBL/GenBank/DDBJ whole genome shotgun (WGS) entry which is preliminary data.</text>
</comment>
<keyword evidence="2 5" id="KW-0479">Metal-binding</keyword>
<evidence type="ECO:0000256" key="3">
    <source>
        <dbReference type="ARBA" id="ARBA00023002"/>
    </source>
</evidence>
<dbReference type="EMBL" id="VEPZ02000032">
    <property type="protein sequence ID" value="KAE8735377.1"/>
    <property type="molecule type" value="Genomic_DNA"/>
</dbReference>
<dbReference type="GO" id="GO:0020037">
    <property type="term" value="F:heme binding"/>
    <property type="evidence" value="ECO:0007669"/>
    <property type="project" value="InterPro"/>
</dbReference>
<keyword evidence="5 6" id="KW-0349">Heme</keyword>
<evidence type="ECO:0000313" key="9">
    <source>
        <dbReference type="Proteomes" id="UP000436088"/>
    </source>
</evidence>
<dbReference type="PANTHER" id="PTHR47950:SF48">
    <property type="entry name" value="CYTOCHROME P450 FAMILY PROTEIN, EXPRESSED"/>
    <property type="match status" value="1"/>
</dbReference>
<keyword evidence="4 5" id="KW-0408">Iron</keyword>
<keyword evidence="6" id="KW-0503">Monooxygenase</keyword>
<dbReference type="PANTHER" id="PTHR47950">
    <property type="entry name" value="CYTOCHROME P450, FAMILY 76, SUBFAMILY C, POLYPEPTIDE 5-RELATED"/>
    <property type="match status" value="1"/>
</dbReference>
<evidence type="ECO:0000256" key="6">
    <source>
        <dbReference type="RuleBase" id="RU000461"/>
    </source>
</evidence>
<evidence type="ECO:0000256" key="5">
    <source>
        <dbReference type="PIRSR" id="PIRSR602401-1"/>
    </source>
</evidence>
<dbReference type="PRINTS" id="PR00463">
    <property type="entry name" value="EP450I"/>
</dbReference>
<feature type="binding site" description="axial binding residue" evidence="5">
    <location>
        <position position="444"/>
    </location>
    <ligand>
        <name>heme</name>
        <dbReference type="ChEBI" id="CHEBI:30413"/>
    </ligand>
    <ligandPart>
        <name>Fe</name>
        <dbReference type="ChEBI" id="CHEBI:18248"/>
    </ligandPart>
</feature>
<dbReference type="FunFam" id="1.10.630.10:FF:000007">
    <property type="entry name" value="Cytochrome P450 76C4"/>
    <property type="match status" value="1"/>
</dbReference>
<comment type="cofactor">
    <cofactor evidence="5">
        <name>heme</name>
        <dbReference type="ChEBI" id="CHEBI:30413"/>
    </cofactor>
</comment>
<evidence type="ECO:0000256" key="2">
    <source>
        <dbReference type="ARBA" id="ARBA00022723"/>
    </source>
</evidence>
<dbReference type="AlphaFoldDB" id="A0A6A3D411"/>
<keyword evidence="9" id="KW-1185">Reference proteome</keyword>
<dbReference type="InterPro" id="IPR036396">
    <property type="entry name" value="Cyt_P450_sf"/>
</dbReference>
<feature type="chain" id="PRO_5025446727" evidence="7">
    <location>
        <begin position="24"/>
        <end position="501"/>
    </location>
</feature>
<evidence type="ECO:0000256" key="1">
    <source>
        <dbReference type="ARBA" id="ARBA00010617"/>
    </source>
</evidence>
<comment type="similarity">
    <text evidence="1 6">Belongs to the cytochrome P450 family.</text>
</comment>
<keyword evidence="3 6" id="KW-0560">Oxidoreductase</keyword>
<dbReference type="Pfam" id="PF00067">
    <property type="entry name" value="p450"/>
    <property type="match status" value="1"/>
</dbReference>
<protein>
    <submittedName>
        <fullName evidence="8">Geraniol 8-hydroxylase</fullName>
    </submittedName>
</protein>
<feature type="signal peptide" evidence="7">
    <location>
        <begin position="1"/>
        <end position="23"/>
    </location>
</feature>
<dbReference type="GO" id="GO:0005506">
    <property type="term" value="F:iron ion binding"/>
    <property type="evidence" value="ECO:0007669"/>
    <property type="project" value="InterPro"/>
</dbReference>
<dbReference type="InterPro" id="IPR017972">
    <property type="entry name" value="Cyt_P450_CS"/>
</dbReference>
<dbReference type="InterPro" id="IPR002401">
    <property type="entry name" value="Cyt_P450_E_grp-I"/>
</dbReference>
<evidence type="ECO:0000313" key="8">
    <source>
        <dbReference type="EMBL" id="KAE8735377.1"/>
    </source>
</evidence>
<keyword evidence="7" id="KW-0732">Signal</keyword>
<dbReference type="InterPro" id="IPR001128">
    <property type="entry name" value="Cyt_P450"/>
</dbReference>